<feature type="transmembrane region" description="Helical" evidence="1">
    <location>
        <begin position="81"/>
        <end position="102"/>
    </location>
</feature>
<evidence type="ECO:0000313" key="5">
    <source>
        <dbReference type="Proteomes" id="UP001430544"/>
    </source>
</evidence>
<name>A0AAJ0IZ00_9XANT</name>
<feature type="transmembrane region" description="Helical" evidence="1">
    <location>
        <begin position="114"/>
        <end position="133"/>
    </location>
</feature>
<proteinExistence type="predicted"/>
<comment type="caution">
    <text evidence="2">The sequence shown here is derived from an EMBL/GenBank/DDBJ whole genome shotgun (WGS) entry which is preliminary data.</text>
</comment>
<dbReference type="Pfam" id="PF13687">
    <property type="entry name" value="DUF4153"/>
    <property type="match status" value="1"/>
</dbReference>
<organism evidence="2 4">
    <name type="scientific">Xanthomonas vesicatoria</name>
    <dbReference type="NCBI Taxonomy" id="56460"/>
    <lineage>
        <taxon>Bacteria</taxon>
        <taxon>Pseudomonadati</taxon>
        <taxon>Pseudomonadota</taxon>
        <taxon>Gammaproteobacteria</taxon>
        <taxon>Lysobacterales</taxon>
        <taxon>Lysobacteraceae</taxon>
        <taxon>Xanthomonas</taxon>
    </lineage>
</organism>
<feature type="transmembrane region" description="Helical" evidence="1">
    <location>
        <begin position="21"/>
        <end position="38"/>
    </location>
</feature>
<keyword evidence="1" id="KW-0812">Transmembrane</keyword>
<keyword evidence="1" id="KW-1133">Transmembrane helix</keyword>
<feature type="transmembrane region" description="Helical" evidence="1">
    <location>
        <begin position="58"/>
        <end position="74"/>
    </location>
</feature>
<feature type="transmembrane region" description="Helical" evidence="1">
    <location>
        <begin position="295"/>
        <end position="320"/>
    </location>
</feature>
<evidence type="ECO:0000313" key="4">
    <source>
        <dbReference type="Proteomes" id="UP000030969"/>
    </source>
</evidence>
<feature type="transmembrane region" description="Helical" evidence="1">
    <location>
        <begin position="198"/>
        <end position="215"/>
    </location>
</feature>
<dbReference type="RefSeq" id="WP_039420021.1">
    <property type="nucleotide sequence ID" value="NZ_CP018470.1"/>
</dbReference>
<keyword evidence="5" id="KW-1185">Reference proteome</keyword>
<reference evidence="3" key="2">
    <citation type="submission" date="2021-11" db="EMBL/GenBank/DDBJ databases">
        <title>Genome resources and taxonomic validation of 89 Xanthomonas strains.</title>
        <authorList>
            <person name="Tambong J.T."/>
        </authorList>
    </citation>
    <scope>NUCLEOTIDE SEQUENCE</scope>
    <source>
        <strain evidence="3">Bv 5-4A</strain>
    </source>
</reference>
<dbReference type="EMBL" id="JSYJ01000043">
    <property type="protein sequence ID" value="KHM95431.1"/>
    <property type="molecule type" value="Genomic_DNA"/>
</dbReference>
<keyword evidence="1" id="KW-0472">Membrane</keyword>
<dbReference type="InterPro" id="IPR025291">
    <property type="entry name" value="DUF4153"/>
</dbReference>
<evidence type="ECO:0000313" key="2">
    <source>
        <dbReference type="EMBL" id="KHM95431.1"/>
    </source>
</evidence>
<feature type="transmembrane region" description="Helical" evidence="1">
    <location>
        <begin position="360"/>
        <end position="382"/>
    </location>
</feature>
<accession>A0AAJ0IZ00</accession>
<dbReference type="Proteomes" id="UP000030969">
    <property type="component" value="Unassembled WGS sequence"/>
</dbReference>
<feature type="transmembrane region" description="Helical" evidence="1">
    <location>
        <begin position="264"/>
        <end position="283"/>
    </location>
</feature>
<evidence type="ECO:0000256" key="1">
    <source>
        <dbReference type="SAM" id="Phobius"/>
    </source>
</evidence>
<evidence type="ECO:0000313" key="3">
    <source>
        <dbReference type="EMBL" id="MCC8621034.1"/>
    </source>
</evidence>
<feature type="transmembrane region" description="Helical" evidence="1">
    <location>
        <begin position="332"/>
        <end position="353"/>
    </location>
</feature>
<feature type="transmembrane region" description="Helical" evidence="1">
    <location>
        <begin position="227"/>
        <end position="252"/>
    </location>
</feature>
<protein>
    <submittedName>
        <fullName evidence="3">DUF4153 domain-containing protein</fullName>
    </submittedName>
    <submittedName>
        <fullName evidence="2">Membrane protein</fullName>
    </submittedName>
</protein>
<dbReference type="EMBL" id="JAJIUN010000012">
    <property type="protein sequence ID" value="MCC8621034.1"/>
    <property type="molecule type" value="Genomic_DNA"/>
</dbReference>
<dbReference type="Proteomes" id="UP001430544">
    <property type="component" value="Unassembled WGS sequence"/>
</dbReference>
<sequence>MQTTSPHTPSPAETPLPRQTRAFIVLVALLQGALLYAAEWSSTHASGPLAALGPRVCWYTLVLAVPSMLLLSVQHLHDRRLWQHVAVVSAVFATLAGWAAWSATGAPGLESHKLLTPFGLSMAAGLFVALPWLQHRQQHGRWRAAYTALFEHAWQNALTLALALVFVGVCWAVLSLWAELFALVKITFFRSLFHEDPFIYLATGTMAGLGILIGRTQHRAVQVMRQILFAICTGLLPLLACIALLFALTLPLTGLQALWQTRSAAAILLCMVFALALFANAVYQDGRAQPPYPRWLRRVVEAGLLTLPLYAGLAAYAVALRVAQYGWTGERFWGATLTLVAVAYALGYAAAVLRPQPGRWLGHLASSNIALSWLVIALAVLVNTPLLDPYRIVVDSQTKQLLARTGTVNPDAEREDLEFLRFDNGRRGYQALQALRTTPAFANDAKRSKRLDQVLARQQRWELEAAPENLRRTRISDPDALRAHLAIATGSQAPDPDWWQALAQGKLDADVCLQPDRECIVTSQDIDGDGQNDALLCEISDRFGIRCFLYTRDAQGWYEVDTLDSLPERKQDQEALREAVRQGRLTTHHRRWPDLQFSGAERMRIAPSANARTREQKP</sequence>
<dbReference type="AlphaFoldDB" id="A0AAJ0IZ00"/>
<gene>
    <name evidence="3" type="ORF">LN473_03300</name>
    <name evidence="2" type="ORF">OR61_08915</name>
</gene>
<feature type="transmembrane region" description="Helical" evidence="1">
    <location>
        <begin position="154"/>
        <end position="178"/>
    </location>
</feature>
<reference evidence="2 4" key="1">
    <citation type="submission" date="2014-11" db="EMBL/GenBank/DDBJ databases">
        <title>Draft Genome Sequences of Xanthomonas vesicatoria Strains from the Balkan Peninsula.</title>
        <authorList>
            <person name="Vancheva T."/>
            <person name="Lefeuvre P."/>
            <person name="Bogatzevska N."/>
            <person name="Moncheva P."/>
            <person name="Koebnik R."/>
        </authorList>
    </citation>
    <scope>NUCLEOTIDE SEQUENCE [LARGE SCALE GENOMIC DNA]</scope>
    <source>
        <strain evidence="2 4">53M</strain>
    </source>
</reference>